<name>A0ABT2FLP5_9GAMM</name>
<dbReference type="InterPro" id="IPR002763">
    <property type="entry name" value="DUF72"/>
</dbReference>
<dbReference type="EMBL" id="JAKOGG010000007">
    <property type="protein sequence ID" value="MCS4557198.1"/>
    <property type="molecule type" value="Genomic_DNA"/>
</dbReference>
<accession>A0ABT2FLP5</accession>
<keyword evidence="2" id="KW-1185">Reference proteome</keyword>
<comment type="caution">
    <text evidence="1">The sequence shown here is derived from an EMBL/GenBank/DDBJ whole genome shotgun (WGS) entry which is preliminary data.</text>
</comment>
<dbReference type="SUPFAM" id="SSF117396">
    <property type="entry name" value="TM1631-like"/>
    <property type="match status" value="1"/>
</dbReference>
<dbReference type="PANTHER" id="PTHR30348">
    <property type="entry name" value="UNCHARACTERIZED PROTEIN YECE"/>
    <property type="match status" value="1"/>
</dbReference>
<dbReference type="PANTHER" id="PTHR30348:SF9">
    <property type="entry name" value="UPF0759 PROTEIN YECE"/>
    <property type="match status" value="1"/>
</dbReference>
<reference evidence="2" key="2">
    <citation type="submission" date="2023-07" db="EMBL/GenBank/DDBJ databases">
        <title>Shewanella mangrovi sp. nov., an acetaldehyde- degrading bacterium isolated from mangrove sediment.</title>
        <authorList>
            <person name="Liu Y."/>
        </authorList>
    </citation>
    <scope>NUCLEOTIDE SEQUENCE [LARGE SCALE GENOMIC DNA]</scope>
    <source>
        <strain evidence="2">C32</strain>
    </source>
</reference>
<proteinExistence type="predicted"/>
<reference evidence="1 2" key="1">
    <citation type="submission" date="2022-02" db="EMBL/GenBank/DDBJ databases">
        <authorList>
            <person name="Zhuang L."/>
        </authorList>
    </citation>
    <scope>NUCLEOTIDE SEQUENCE [LARGE SCALE GENOMIC DNA]</scope>
    <source>
        <strain evidence="1 2">C32</strain>
    </source>
</reference>
<sequence>MPLAHKPLLRVGMAMWSLPQWQKSILQGCQTPAARLAGYAEKFDTVEGNTSFYALPDANTVAMWAANVPASFRFTFKLPRTITHDKQLQHCDGELSEFFNRMQPLQAHTSVWKIQLPASFGPESLPILAAFIARLPAGLHYGVELRHQAFFAKGAAEQQLNRLLMQHSCDRIIMDSRPIFAQPATTEIMRDAQSKKPRVPVHAIATANMPVVRFIGDLVPENNDAFFTPWLSKLPQWLSEGKTPHLFVHTPDNIHAPELAHRLYQQLQQHIATQQPWQLDDLVPLHPVAQASLF</sequence>
<dbReference type="Pfam" id="PF01904">
    <property type="entry name" value="DUF72"/>
    <property type="match status" value="1"/>
</dbReference>
<evidence type="ECO:0000313" key="2">
    <source>
        <dbReference type="Proteomes" id="UP001201549"/>
    </source>
</evidence>
<gene>
    <name evidence="1" type="ORF">L9G74_12160</name>
</gene>
<organism evidence="1 2">
    <name type="scientific">Shewanella electrica</name>
    <dbReference type="NCBI Taxonomy" id="515560"/>
    <lineage>
        <taxon>Bacteria</taxon>
        <taxon>Pseudomonadati</taxon>
        <taxon>Pseudomonadota</taxon>
        <taxon>Gammaproteobacteria</taxon>
        <taxon>Alteromonadales</taxon>
        <taxon>Shewanellaceae</taxon>
        <taxon>Shewanella</taxon>
    </lineage>
</organism>
<dbReference type="Gene3D" id="3.20.20.410">
    <property type="entry name" value="Protein of unknown function UPF0759"/>
    <property type="match status" value="1"/>
</dbReference>
<protein>
    <submittedName>
        <fullName evidence="1">DUF72 domain-containing protein</fullName>
    </submittedName>
</protein>
<dbReference type="Proteomes" id="UP001201549">
    <property type="component" value="Unassembled WGS sequence"/>
</dbReference>
<dbReference type="RefSeq" id="WP_238896673.1">
    <property type="nucleotide sequence ID" value="NZ_JAKOGG010000007.1"/>
</dbReference>
<evidence type="ECO:0000313" key="1">
    <source>
        <dbReference type="EMBL" id="MCS4557198.1"/>
    </source>
</evidence>
<dbReference type="InterPro" id="IPR036520">
    <property type="entry name" value="UPF0759_sf"/>
</dbReference>